<keyword evidence="1" id="KW-0472">Membrane</keyword>
<protein>
    <submittedName>
        <fullName evidence="2">Uncharacterized protein</fullName>
    </submittedName>
</protein>
<accession>A0A8H3XG49</accession>
<keyword evidence="1" id="KW-0812">Transmembrane</keyword>
<dbReference type="Proteomes" id="UP000439903">
    <property type="component" value="Unassembled WGS sequence"/>
</dbReference>
<evidence type="ECO:0000256" key="1">
    <source>
        <dbReference type="SAM" id="Phobius"/>
    </source>
</evidence>
<proteinExistence type="predicted"/>
<dbReference type="Gene3D" id="3.40.50.300">
    <property type="entry name" value="P-loop containing nucleotide triphosphate hydrolases"/>
    <property type="match status" value="1"/>
</dbReference>
<dbReference type="EMBL" id="WTPW01001159">
    <property type="protein sequence ID" value="KAF0452381.1"/>
    <property type="molecule type" value="Genomic_DNA"/>
</dbReference>
<organism evidence="2 3">
    <name type="scientific">Gigaspora margarita</name>
    <dbReference type="NCBI Taxonomy" id="4874"/>
    <lineage>
        <taxon>Eukaryota</taxon>
        <taxon>Fungi</taxon>
        <taxon>Fungi incertae sedis</taxon>
        <taxon>Mucoromycota</taxon>
        <taxon>Glomeromycotina</taxon>
        <taxon>Glomeromycetes</taxon>
        <taxon>Diversisporales</taxon>
        <taxon>Gigasporaceae</taxon>
        <taxon>Gigaspora</taxon>
    </lineage>
</organism>
<comment type="caution">
    <text evidence="2">The sequence shown here is derived from an EMBL/GenBank/DDBJ whole genome shotgun (WGS) entry which is preliminary data.</text>
</comment>
<keyword evidence="1" id="KW-1133">Transmembrane helix</keyword>
<sequence length="78" mass="9246">MFSNILESVNQENKLHIVIVKSIVYLTMNFRNAWSKLYHLKKRYPTIPILAMTITLAYEDIILLYNRLQFNSENVVTI</sequence>
<keyword evidence="3" id="KW-1185">Reference proteome</keyword>
<feature type="transmembrane region" description="Helical" evidence="1">
    <location>
        <begin position="15"/>
        <end position="34"/>
    </location>
</feature>
<gene>
    <name evidence="2" type="ORF">F8M41_001906</name>
</gene>
<name>A0A8H3XG49_GIGMA</name>
<dbReference type="AlphaFoldDB" id="A0A8H3XG49"/>
<dbReference type="InterPro" id="IPR027417">
    <property type="entry name" value="P-loop_NTPase"/>
</dbReference>
<evidence type="ECO:0000313" key="3">
    <source>
        <dbReference type="Proteomes" id="UP000439903"/>
    </source>
</evidence>
<reference evidence="2 3" key="1">
    <citation type="journal article" date="2019" name="Environ. Microbiol.">
        <title>At the nexus of three kingdoms: the genome of the mycorrhizal fungus Gigaspora margarita provides insights into plant, endobacterial and fungal interactions.</title>
        <authorList>
            <person name="Venice F."/>
            <person name="Ghignone S."/>
            <person name="Salvioli di Fossalunga A."/>
            <person name="Amselem J."/>
            <person name="Novero M."/>
            <person name="Xianan X."/>
            <person name="Sedzielewska Toro K."/>
            <person name="Morin E."/>
            <person name="Lipzen A."/>
            <person name="Grigoriev I.V."/>
            <person name="Henrissat B."/>
            <person name="Martin F.M."/>
            <person name="Bonfante P."/>
        </authorList>
    </citation>
    <scope>NUCLEOTIDE SEQUENCE [LARGE SCALE GENOMIC DNA]</scope>
    <source>
        <strain evidence="2 3">BEG34</strain>
    </source>
</reference>
<evidence type="ECO:0000313" key="2">
    <source>
        <dbReference type="EMBL" id="KAF0452381.1"/>
    </source>
</evidence>